<feature type="compositionally biased region" description="Low complexity" evidence="1">
    <location>
        <begin position="592"/>
        <end position="604"/>
    </location>
</feature>
<organism evidence="4 5">
    <name type="scientific">Thelephora terrestris</name>
    <dbReference type="NCBI Taxonomy" id="56493"/>
    <lineage>
        <taxon>Eukaryota</taxon>
        <taxon>Fungi</taxon>
        <taxon>Dikarya</taxon>
        <taxon>Basidiomycota</taxon>
        <taxon>Agaricomycotina</taxon>
        <taxon>Agaricomycetes</taxon>
        <taxon>Thelephorales</taxon>
        <taxon>Thelephoraceae</taxon>
        <taxon>Thelephora</taxon>
    </lineage>
</organism>
<feature type="transmembrane region" description="Helical" evidence="2">
    <location>
        <begin position="161"/>
        <end position="181"/>
    </location>
</feature>
<dbReference type="InterPro" id="IPR036865">
    <property type="entry name" value="CRAL-TRIO_dom_sf"/>
</dbReference>
<dbReference type="CDD" id="cd00170">
    <property type="entry name" value="SEC14"/>
    <property type="match status" value="1"/>
</dbReference>
<dbReference type="InterPro" id="IPR000198">
    <property type="entry name" value="RhoGAP_dom"/>
</dbReference>
<dbReference type="SUPFAM" id="SSF52087">
    <property type="entry name" value="CRAL/TRIO domain"/>
    <property type="match status" value="1"/>
</dbReference>
<evidence type="ECO:0000256" key="2">
    <source>
        <dbReference type="SAM" id="Phobius"/>
    </source>
</evidence>
<protein>
    <submittedName>
        <fullName evidence="4">Rho GTPase activation protein</fullName>
    </submittedName>
</protein>
<gene>
    <name evidence="4" type="ORF">BJ322DRAFT_1070690</name>
</gene>
<keyword evidence="2" id="KW-0472">Membrane</keyword>
<proteinExistence type="predicted"/>
<dbReference type="GO" id="GO:0005096">
    <property type="term" value="F:GTPase activator activity"/>
    <property type="evidence" value="ECO:0007669"/>
    <property type="project" value="TreeGrafter"/>
</dbReference>
<reference evidence="4" key="2">
    <citation type="submission" date="2020-11" db="EMBL/GenBank/DDBJ databases">
        <authorList>
            <consortium name="DOE Joint Genome Institute"/>
            <person name="Kuo A."/>
            <person name="Miyauchi S."/>
            <person name="Kiss E."/>
            <person name="Drula E."/>
            <person name="Kohler A."/>
            <person name="Sanchez-Garcia M."/>
            <person name="Andreopoulos B."/>
            <person name="Barry K.W."/>
            <person name="Bonito G."/>
            <person name="Buee M."/>
            <person name="Carver A."/>
            <person name="Chen C."/>
            <person name="Cichocki N."/>
            <person name="Clum A."/>
            <person name="Culley D."/>
            <person name="Crous P.W."/>
            <person name="Fauchery L."/>
            <person name="Girlanda M."/>
            <person name="Hayes R."/>
            <person name="Keri Z."/>
            <person name="Labutti K."/>
            <person name="Lipzen A."/>
            <person name="Lombard V."/>
            <person name="Magnuson J."/>
            <person name="Maillard F."/>
            <person name="Morin E."/>
            <person name="Murat C."/>
            <person name="Nolan M."/>
            <person name="Ohm R."/>
            <person name="Pangilinan J."/>
            <person name="Pereira M."/>
            <person name="Perotto S."/>
            <person name="Peter M."/>
            <person name="Riley R."/>
            <person name="Sitrit Y."/>
            <person name="Stielow B."/>
            <person name="Szollosi G."/>
            <person name="Zifcakova L."/>
            <person name="Stursova M."/>
            <person name="Spatafora J.W."/>
            <person name="Tedersoo L."/>
            <person name="Vaario L.-M."/>
            <person name="Yamada A."/>
            <person name="Yan M."/>
            <person name="Wang P."/>
            <person name="Xu J."/>
            <person name="Bruns T."/>
            <person name="Baldrian P."/>
            <person name="Vilgalys R."/>
            <person name="Henrissat B."/>
            <person name="Grigoriev I.V."/>
            <person name="Hibbett D."/>
            <person name="Nagy L.G."/>
            <person name="Martin F.M."/>
        </authorList>
    </citation>
    <scope>NUCLEOTIDE SEQUENCE</scope>
    <source>
        <strain evidence="4">UH-Tt-Lm1</strain>
    </source>
</reference>
<dbReference type="InterPro" id="IPR008936">
    <property type="entry name" value="Rho_GTPase_activation_prot"/>
</dbReference>
<accession>A0A9P6HBC0</accession>
<feature type="compositionally biased region" description="Pro residues" evidence="1">
    <location>
        <begin position="624"/>
        <end position="634"/>
    </location>
</feature>
<dbReference type="OrthoDB" id="19923at2759"/>
<name>A0A9P6HBC0_9AGAM</name>
<dbReference type="SUPFAM" id="SSF48350">
    <property type="entry name" value="GTPase activation domain, GAP"/>
    <property type="match status" value="1"/>
</dbReference>
<evidence type="ECO:0000256" key="1">
    <source>
        <dbReference type="SAM" id="MobiDB-lite"/>
    </source>
</evidence>
<keyword evidence="5" id="KW-1185">Reference proteome</keyword>
<dbReference type="GO" id="GO:0007264">
    <property type="term" value="P:small GTPase-mediated signal transduction"/>
    <property type="evidence" value="ECO:0007669"/>
    <property type="project" value="TreeGrafter"/>
</dbReference>
<dbReference type="AlphaFoldDB" id="A0A9P6HBC0"/>
<dbReference type="GO" id="GO:0005737">
    <property type="term" value="C:cytoplasm"/>
    <property type="evidence" value="ECO:0007669"/>
    <property type="project" value="TreeGrafter"/>
</dbReference>
<feature type="compositionally biased region" description="Polar residues" evidence="1">
    <location>
        <begin position="523"/>
        <end position="532"/>
    </location>
</feature>
<dbReference type="InterPro" id="IPR001251">
    <property type="entry name" value="CRAL-TRIO_dom"/>
</dbReference>
<feature type="compositionally biased region" description="Low complexity" evidence="1">
    <location>
        <begin position="16"/>
        <end position="25"/>
    </location>
</feature>
<evidence type="ECO:0000259" key="3">
    <source>
        <dbReference type="PROSITE" id="PS50238"/>
    </source>
</evidence>
<feature type="region of interest" description="Disordered" evidence="1">
    <location>
        <begin position="497"/>
        <end position="567"/>
    </location>
</feature>
<dbReference type="PROSITE" id="PS50238">
    <property type="entry name" value="RHOGAP"/>
    <property type="match status" value="1"/>
</dbReference>
<reference evidence="4" key="1">
    <citation type="journal article" date="2020" name="Nat. Commun.">
        <title>Large-scale genome sequencing of mycorrhizal fungi provides insights into the early evolution of symbiotic traits.</title>
        <authorList>
            <person name="Miyauchi S."/>
            <person name="Kiss E."/>
            <person name="Kuo A."/>
            <person name="Drula E."/>
            <person name="Kohler A."/>
            <person name="Sanchez-Garcia M."/>
            <person name="Morin E."/>
            <person name="Andreopoulos B."/>
            <person name="Barry K.W."/>
            <person name="Bonito G."/>
            <person name="Buee M."/>
            <person name="Carver A."/>
            <person name="Chen C."/>
            <person name="Cichocki N."/>
            <person name="Clum A."/>
            <person name="Culley D."/>
            <person name="Crous P.W."/>
            <person name="Fauchery L."/>
            <person name="Girlanda M."/>
            <person name="Hayes R.D."/>
            <person name="Keri Z."/>
            <person name="LaButti K."/>
            <person name="Lipzen A."/>
            <person name="Lombard V."/>
            <person name="Magnuson J."/>
            <person name="Maillard F."/>
            <person name="Murat C."/>
            <person name="Nolan M."/>
            <person name="Ohm R.A."/>
            <person name="Pangilinan J."/>
            <person name="Pereira M.F."/>
            <person name="Perotto S."/>
            <person name="Peter M."/>
            <person name="Pfister S."/>
            <person name="Riley R."/>
            <person name="Sitrit Y."/>
            <person name="Stielow J.B."/>
            <person name="Szollosi G."/>
            <person name="Zifcakova L."/>
            <person name="Stursova M."/>
            <person name="Spatafora J.W."/>
            <person name="Tedersoo L."/>
            <person name="Vaario L.M."/>
            <person name="Yamada A."/>
            <person name="Yan M."/>
            <person name="Wang P."/>
            <person name="Xu J."/>
            <person name="Bruns T."/>
            <person name="Baldrian P."/>
            <person name="Vilgalys R."/>
            <person name="Dunand C."/>
            <person name="Henrissat B."/>
            <person name="Grigoriev I.V."/>
            <person name="Hibbett D."/>
            <person name="Nagy L.G."/>
            <person name="Martin F.M."/>
        </authorList>
    </citation>
    <scope>NUCLEOTIDE SEQUENCE</scope>
    <source>
        <strain evidence="4">UH-Tt-Lm1</strain>
    </source>
</reference>
<feature type="region of interest" description="Disordered" evidence="1">
    <location>
        <begin position="473"/>
        <end position="492"/>
    </location>
</feature>
<feature type="domain" description="Rho-GAP" evidence="3">
    <location>
        <begin position="237"/>
        <end position="443"/>
    </location>
</feature>
<feature type="compositionally biased region" description="Gly residues" evidence="1">
    <location>
        <begin position="555"/>
        <end position="565"/>
    </location>
</feature>
<dbReference type="Proteomes" id="UP000736335">
    <property type="component" value="Unassembled WGS sequence"/>
</dbReference>
<evidence type="ECO:0000313" key="4">
    <source>
        <dbReference type="EMBL" id="KAF9783417.1"/>
    </source>
</evidence>
<dbReference type="CDD" id="cd00159">
    <property type="entry name" value="RhoGAP"/>
    <property type="match status" value="1"/>
</dbReference>
<dbReference type="Gene3D" id="3.40.525.10">
    <property type="entry name" value="CRAL-TRIO lipid binding domain"/>
    <property type="match status" value="1"/>
</dbReference>
<feature type="region of interest" description="Disordered" evidence="1">
    <location>
        <begin position="16"/>
        <end position="36"/>
    </location>
</feature>
<dbReference type="Gene3D" id="1.10.555.10">
    <property type="entry name" value="Rho GTPase activation protein"/>
    <property type="match status" value="1"/>
</dbReference>
<dbReference type="SMART" id="SM00324">
    <property type="entry name" value="RhoGAP"/>
    <property type="match status" value="1"/>
</dbReference>
<dbReference type="PANTHER" id="PTHR45808">
    <property type="entry name" value="RHO GTPASE-ACTIVATING PROTEIN 68F"/>
    <property type="match status" value="1"/>
</dbReference>
<evidence type="ECO:0000313" key="5">
    <source>
        <dbReference type="Proteomes" id="UP000736335"/>
    </source>
</evidence>
<keyword evidence="2" id="KW-1133">Transmembrane helix</keyword>
<comment type="caution">
    <text evidence="4">The sequence shown here is derived from an EMBL/GenBank/DDBJ whole genome shotgun (WGS) entry which is preliminary data.</text>
</comment>
<dbReference type="Pfam" id="PF00620">
    <property type="entry name" value="RhoGAP"/>
    <property type="match status" value="1"/>
</dbReference>
<dbReference type="Pfam" id="PF13716">
    <property type="entry name" value="CRAL_TRIO_2"/>
    <property type="match status" value="1"/>
</dbReference>
<dbReference type="EMBL" id="WIUZ02000010">
    <property type="protein sequence ID" value="KAF9783417.1"/>
    <property type="molecule type" value="Genomic_DNA"/>
</dbReference>
<feature type="region of interest" description="Disordered" evidence="1">
    <location>
        <begin position="580"/>
        <end position="634"/>
    </location>
</feature>
<sequence length="634" mass="69166">MAPTTLTLKQRLAALSTATSSPTAPYDAPPKSPGADRRRAFFNPAWVKRPSGDGSLFGGDGSRDPASDKLQEVMGRLIYQAGVDFETLPMVVMNASALPDPREVNYDQLLARILSYLNLYVEADYTVIFFAAGARHNPGWNWVWKAYRSLNRKYRKNLKKLFIVHSNFFTKMTFSFAGAIISPKFFRKISYIDTLSDLARHVPLTQIDIPAAVYKENSKLEKEIILPTPTRANIFAVPLEDLMGYDGEKGGIPRVIKDSIQYLRETGLEEEGLFRRSPNLTLLNQVTDAYDRGHVVSLDTFNDPNLAAVLIKKFLRDLPTPIFPEVTYAVIQRCPIPSDAGDVSTITYIRETILPELPRCSYILLSHVLQLAHEVSVRSTYNRMDAHNLALVLTPNLVKGLNFKRDFEMSAVPNNMDGQTAKPSSATLGLVIKTCIPHYYEIFDEVVNRTEAIPPHLSTSSFTAVDSNEPLSASASSFSSDISGTQVDGDDESIDDQMLVMPLGPTPQGSSGPRTNGPAPPSAWNSQTTTPISYKPRQRKTLSKGSNQSLHTTSGTGGTSVGGNLQGTVGKAKSMISIEKRTIGGGPGGRRGSISIGRGTTSKGTGSGVEAIGITANGFFLPPEDSPPVPPRRR</sequence>
<keyword evidence="2" id="KW-0812">Transmembrane</keyword>
<dbReference type="PANTHER" id="PTHR45808:SF2">
    <property type="entry name" value="RHO GTPASE-ACTIVATING PROTEIN 68F"/>
    <property type="match status" value="1"/>
</dbReference>